<evidence type="ECO:0000256" key="4">
    <source>
        <dbReference type="ARBA" id="ARBA00022692"/>
    </source>
</evidence>
<dbReference type="InterPro" id="IPR032816">
    <property type="entry name" value="VTT_dom"/>
</dbReference>
<proteinExistence type="inferred from homology"/>
<evidence type="ECO:0000256" key="3">
    <source>
        <dbReference type="ARBA" id="ARBA00022475"/>
    </source>
</evidence>
<reference evidence="9 10" key="1">
    <citation type="submission" date="2022-03" db="EMBL/GenBank/DDBJ databases">
        <title>Agromyces sp. isolated from the gut of P. brevitarsis seulensis larvae.</title>
        <authorList>
            <person name="Won M."/>
            <person name="Kwon S.-W."/>
        </authorList>
    </citation>
    <scope>NUCLEOTIDE SEQUENCE [LARGE SCALE GENOMIC DNA]</scope>
    <source>
        <strain evidence="9 10">KACC 16215</strain>
    </source>
</reference>
<keyword evidence="5 7" id="KW-1133">Transmembrane helix</keyword>
<keyword evidence="3 7" id="KW-1003">Cell membrane</keyword>
<dbReference type="RefSeq" id="WP_243568675.1">
    <property type="nucleotide sequence ID" value="NZ_BAAARD010000006.1"/>
</dbReference>
<dbReference type="EMBL" id="CP094533">
    <property type="protein sequence ID" value="UOE25818.1"/>
    <property type="molecule type" value="Genomic_DNA"/>
</dbReference>
<accession>A0ABY4AVF4</accession>
<evidence type="ECO:0000256" key="1">
    <source>
        <dbReference type="ARBA" id="ARBA00004651"/>
    </source>
</evidence>
<evidence type="ECO:0000256" key="6">
    <source>
        <dbReference type="ARBA" id="ARBA00023136"/>
    </source>
</evidence>
<evidence type="ECO:0000313" key="10">
    <source>
        <dbReference type="Proteomes" id="UP000831304"/>
    </source>
</evidence>
<gene>
    <name evidence="9" type="ORF">MTP13_16100</name>
</gene>
<evidence type="ECO:0000313" key="9">
    <source>
        <dbReference type="EMBL" id="UOE25818.1"/>
    </source>
</evidence>
<keyword evidence="4 7" id="KW-0812">Transmembrane</keyword>
<comment type="similarity">
    <text evidence="2 7">Belongs to the DedA family.</text>
</comment>
<sequence>MSDDALAQLAASPWLLPALFALVVGDAFLVVLPSETLVVALGALAATTGHPNPLVVIPVAAVGAVLGDLACYAIGRAGGLERWAWQRKPRVAAAIERVRRTVGRRTAVLVFTARYVPFARIAVNLAAGAVRIPLGRYLPLSAAAGLAWAVFNTAMGAIVGSAFADRPLLALAISVPVAILAGLGVDALVRRFAP</sequence>
<evidence type="ECO:0000256" key="5">
    <source>
        <dbReference type="ARBA" id="ARBA00022989"/>
    </source>
</evidence>
<feature type="domain" description="VTT" evidence="8">
    <location>
        <begin position="32"/>
        <end position="157"/>
    </location>
</feature>
<feature type="transmembrane region" description="Helical" evidence="7">
    <location>
        <begin position="54"/>
        <end position="75"/>
    </location>
</feature>
<dbReference type="Pfam" id="PF09335">
    <property type="entry name" value="VTT_dom"/>
    <property type="match status" value="1"/>
</dbReference>
<feature type="transmembrane region" description="Helical" evidence="7">
    <location>
        <begin position="12"/>
        <end position="34"/>
    </location>
</feature>
<name>A0ABY4AVF4_9MICO</name>
<protein>
    <submittedName>
        <fullName evidence="9">VTT domain-containing protein</fullName>
    </submittedName>
</protein>
<organism evidence="9 10">
    <name type="scientific">Agromyces soli</name>
    <dbReference type="NCBI Taxonomy" id="659012"/>
    <lineage>
        <taxon>Bacteria</taxon>
        <taxon>Bacillati</taxon>
        <taxon>Actinomycetota</taxon>
        <taxon>Actinomycetes</taxon>
        <taxon>Micrococcales</taxon>
        <taxon>Microbacteriaceae</taxon>
        <taxon>Agromyces</taxon>
    </lineage>
</organism>
<dbReference type="Proteomes" id="UP000831304">
    <property type="component" value="Chromosome"/>
</dbReference>
<feature type="transmembrane region" description="Helical" evidence="7">
    <location>
        <begin position="169"/>
        <end position="189"/>
    </location>
</feature>
<comment type="subcellular location">
    <subcellularLocation>
        <location evidence="1 7">Cell membrane</location>
        <topology evidence="1 7">Multi-pass membrane protein</topology>
    </subcellularLocation>
</comment>
<dbReference type="PANTHER" id="PTHR30353">
    <property type="entry name" value="INNER MEMBRANE PROTEIN DEDA-RELATED"/>
    <property type="match status" value="1"/>
</dbReference>
<dbReference type="InterPro" id="IPR032818">
    <property type="entry name" value="DedA-like"/>
</dbReference>
<evidence type="ECO:0000256" key="7">
    <source>
        <dbReference type="RuleBase" id="RU367016"/>
    </source>
</evidence>
<keyword evidence="6 7" id="KW-0472">Membrane</keyword>
<evidence type="ECO:0000256" key="2">
    <source>
        <dbReference type="ARBA" id="ARBA00010792"/>
    </source>
</evidence>
<keyword evidence="10" id="KW-1185">Reference proteome</keyword>
<dbReference type="PANTHER" id="PTHR30353:SF0">
    <property type="entry name" value="TRANSMEMBRANE PROTEIN"/>
    <property type="match status" value="1"/>
</dbReference>
<feature type="transmembrane region" description="Helical" evidence="7">
    <location>
        <begin position="140"/>
        <end position="163"/>
    </location>
</feature>
<evidence type="ECO:0000259" key="8">
    <source>
        <dbReference type="Pfam" id="PF09335"/>
    </source>
</evidence>